<name>A0AAD0HXC6_9FUSO</name>
<dbReference type="Proteomes" id="UP000241472">
    <property type="component" value="Chromosome"/>
</dbReference>
<gene>
    <name evidence="1" type="ORF">C4N17_10345</name>
</gene>
<protein>
    <submittedName>
        <fullName evidence="1">Uncharacterized protein</fullName>
    </submittedName>
</protein>
<accession>A0AAD0HXC6</accession>
<organism evidence="1 2">
    <name type="scientific">Fusobacterium periodonticum</name>
    <dbReference type="NCBI Taxonomy" id="860"/>
    <lineage>
        <taxon>Bacteria</taxon>
        <taxon>Fusobacteriati</taxon>
        <taxon>Fusobacteriota</taxon>
        <taxon>Fusobacteriia</taxon>
        <taxon>Fusobacteriales</taxon>
        <taxon>Fusobacteriaceae</taxon>
        <taxon>Fusobacterium</taxon>
    </lineage>
</organism>
<dbReference type="AlphaFoldDB" id="A0AAD0HXC6"/>
<sequence>MMDKFEVEKLSMKMEALDNLLLAMETAIFSGNYDVSNFRRGFAHLTDMAMEVSSELNKMVEGAFANGRAKN</sequence>
<evidence type="ECO:0000313" key="1">
    <source>
        <dbReference type="EMBL" id="AVQ26511.1"/>
    </source>
</evidence>
<evidence type="ECO:0000313" key="2">
    <source>
        <dbReference type="Proteomes" id="UP000241472"/>
    </source>
</evidence>
<proteinExistence type="predicted"/>
<reference evidence="1 2" key="1">
    <citation type="submission" date="2018-03" db="EMBL/GenBank/DDBJ databases">
        <title>Complete Fusobacterium genomes using hybrid Minion sequencing.</title>
        <authorList>
            <person name="Slade D.J."/>
            <person name="Lahmers K."/>
        </authorList>
    </citation>
    <scope>NUCLEOTIDE SEQUENCE [LARGE SCALE GENOMIC DNA]</scope>
    <source>
        <strain evidence="1 2">2_1_31</strain>
    </source>
</reference>
<dbReference type="EMBL" id="CP028108">
    <property type="protein sequence ID" value="AVQ26511.1"/>
    <property type="molecule type" value="Genomic_DNA"/>
</dbReference>
<dbReference type="KEGG" id="fpei:C4N17_10345"/>